<proteinExistence type="predicted"/>
<dbReference type="NCBIfam" id="NF038403">
    <property type="entry name" value="perm_prefix_1"/>
    <property type="match status" value="1"/>
</dbReference>
<protein>
    <submittedName>
        <fullName evidence="2">Uncharacterized protein</fullName>
    </submittedName>
</protein>
<evidence type="ECO:0000313" key="3">
    <source>
        <dbReference type="Proteomes" id="UP000292003"/>
    </source>
</evidence>
<reference evidence="2 3" key="1">
    <citation type="submission" date="2019-02" db="EMBL/GenBank/DDBJ databases">
        <title>Draft genome sequence of Amycolatopsis sp. 8-3EHSu isolated from roots of Suaeda maritima.</title>
        <authorList>
            <person name="Duangmal K."/>
            <person name="Chantavorakit T."/>
        </authorList>
    </citation>
    <scope>NUCLEOTIDE SEQUENCE [LARGE SCALE GENOMIC DNA]</scope>
    <source>
        <strain evidence="2 3">8-3EHSu</strain>
    </source>
</reference>
<feature type="transmembrane region" description="Helical" evidence="1">
    <location>
        <begin position="157"/>
        <end position="179"/>
    </location>
</feature>
<evidence type="ECO:0000256" key="1">
    <source>
        <dbReference type="SAM" id="Phobius"/>
    </source>
</evidence>
<organism evidence="2 3">
    <name type="scientific">Amycolatopsis suaedae</name>
    <dbReference type="NCBI Taxonomy" id="2510978"/>
    <lineage>
        <taxon>Bacteria</taxon>
        <taxon>Bacillati</taxon>
        <taxon>Actinomycetota</taxon>
        <taxon>Actinomycetes</taxon>
        <taxon>Pseudonocardiales</taxon>
        <taxon>Pseudonocardiaceae</taxon>
        <taxon>Amycolatopsis</taxon>
    </lineage>
</organism>
<sequence length="221" mass="23519">MGVIEGYLDELAGTLRGAPAAKADLLAEARDGLDDAAESYRARGFDPAEAERRAVADFGTVAQVRRDFQAELGVAAGVQVLRSLALALPLMHVIWELTRITSFGEWSRVGAVLPEWFGQLSRLSDGSGYVVAGLAVLALLATRLLSRYGRVTGLARWLAVLALTGAVGDLAVRMVLMTVAGSHDLGLLFLSPSTAVVGLMSFLVSLRLLMLAARSWRARVA</sequence>
<keyword evidence="3" id="KW-1185">Reference proteome</keyword>
<evidence type="ECO:0000313" key="2">
    <source>
        <dbReference type="EMBL" id="RZQ65583.1"/>
    </source>
</evidence>
<keyword evidence="1" id="KW-0812">Transmembrane</keyword>
<gene>
    <name evidence="2" type="ORF">EWH70_00325</name>
</gene>
<dbReference type="Proteomes" id="UP000292003">
    <property type="component" value="Unassembled WGS sequence"/>
</dbReference>
<feature type="transmembrane region" description="Helical" evidence="1">
    <location>
        <begin position="185"/>
        <end position="209"/>
    </location>
</feature>
<dbReference type="AlphaFoldDB" id="A0A4Q7JFE2"/>
<name>A0A4Q7JFE2_9PSEU</name>
<dbReference type="RefSeq" id="WP_130473155.1">
    <property type="nucleotide sequence ID" value="NZ_SFCC01000001.1"/>
</dbReference>
<dbReference type="OrthoDB" id="5187995at2"/>
<dbReference type="InterPro" id="IPR047928">
    <property type="entry name" value="Perm_prefix_1"/>
</dbReference>
<feature type="transmembrane region" description="Helical" evidence="1">
    <location>
        <begin position="126"/>
        <end position="145"/>
    </location>
</feature>
<keyword evidence="1" id="KW-1133">Transmembrane helix</keyword>
<comment type="caution">
    <text evidence="2">The sequence shown here is derived from an EMBL/GenBank/DDBJ whole genome shotgun (WGS) entry which is preliminary data.</text>
</comment>
<accession>A0A4Q7JFE2</accession>
<dbReference type="EMBL" id="SFCC01000001">
    <property type="protein sequence ID" value="RZQ65583.1"/>
    <property type="molecule type" value="Genomic_DNA"/>
</dbReference>
<keyword evidence="1" id="KW-0472">Membrane</keyword>